<dbReference type="Proteomes" id="UP000309170">
    <property type="component" value="Unassembled WGS sequence"/>
</dbReference>
<feature type="domain" description="DUF402" evidence="1">
    <location>
        <begin position="51"/>
        <end position="149"/>
    </location>
</feature>
<gene>
    <name evidence="2" type="ORF">FC678_25740</name>
</gene>
<dbReference type="EMBL" id="SZNT01000745">
    <property type="protein sequence ID" value="TKH02627.1"/>
    <property type="molecule type" value="Genomic_DNA"/>
</dbReference>
<comment type="caution">
    <text evidence="2">The sequence shown here is derived from an EMBL/GenBank/DDBJ whole genome shotgun (WGS) entry which is preliminary data.</text>
</comment>
<dbReference type="PANTHER" id="PTHR41271:SF1">
    <property type="entry name" value="DUF402 DOMAIN-CONTAINING PROTEIN"/>
    <property type="match status" value="1"/>
</dbReference>
<protein>
    <submittedName>
        <fullName evidence="2">DUF402 domain-containing protein</fullName>
    </submittedName>
</protein>
<dbReference type="AlphaFoldDB" id="A0A9X8ZC87"/>
<dbReference type="PANTHER" id="PTHR41271">
    <property type="entry name" value="DUF402 DOMAIN-CONTAINING PROTEIN"/>
    <property type="match status" value="1"/>
</dbReference>
<sequence>MKMLKRKYGNRSEWKRVLDRKYAQAFLDTKEFKGYITLLHTIKVVKPLSVRYEDKNICIVDDGYMWLQQFPLEKKHSVTTMFDNNGNIVQWYIDVCLGIGVDNDIPYLDDLYLDIILLPSGEVIQKDADELEEAFLNGIIDKSLYDSAW</sequence>
<dbReference type="Gene3D" id="2.40.380.10">
    <property type="entry name" value="FomD-like"/>
    <property type="match status" value="1"/>
</dbReference>
<dbReference type="SUPFAM" id="SSF159234">
    <property type="entry name" value="FomD-like"/>
    <property type="match status" value="1"/>
</dbReference>
<evidence type="ECO:0000313" key="3">
    <source>
        <dbReference type="Proteomes" id="UP000309170"/>
    </source>
</evidence>
<dbReference type="Pfam" id="PF04167">
    <property type="entry name" value="DUF402"/>
    <property type="match status" value="1"/>
</dbReference>
<reference evidence="2 3" key="1">
    <citation type="journal article" date="2019" name="Environ. Microbiol.">
        <title>An active ?-lactamase is a part of an orchestrated cell wall stress resistance network of Bacillus subtilis and related rhizosphere species.</title>
        <authorList>
            <person name="Bucher T."/>
            <person name="Keren-Paz A."/>
            <person name="Hausser J."/>
            <person name="Olender T."/>
            <person name="Cytryn E."/>
            <person name="Kolodkin-Gal I."/>
        </authorList>
    </citation>
    <scope>NUCLEOTIDE SEQUENCE [LARGE SCALE GENOMIC DNA]</scope>
    <source>
        <strain evidence="2 3">I4</strain>
    </source>
</reference>
<organism evidence="2 3">
    <name type="scientific">Peribacillus simplex</name>
    <dbReference type="NCBI Taxonomy" id="1478"/>
    <lineage>
        <taxon>Bacteria</taxon>
        <taxon>Bacillati</taxon>
        <taxon>Bacillota</taxon>
        <taxon>Bacilli</taxon>
        <taxon>Bacillales</taxon>
        <taxon>Bacillaceae</taxon>
        <taxon>Peribacillus</taxon>
    </lineage>
</organism>
<dbReference type="InterPro" id="IPR007295">
    <property type="entry name" value="DUF402"/>
</dbReference>
<dbReference type="InterPro" id="IPR035930">
    <property type="entry name" value="FomD-like_sf"/>
</dbReference>
<evidence type="ECO:0000313" key="2">
    <source>
        <dbReference type="EMBL" id="TKH02627.1"/>
    </source>
</evidence>
<evidence type="ECO:0000259" key="1">
    <source>
        <dbReference type="Pfam" id="PF04167"/>
    </source>
</evidence>
<proteinExistence type="predicted"/>
<accession>A0A9X8ZC87</accession>
<name>A0A9X8ZC87_9BACI</name>
<feature type="non-terminal residue" evidence="2">
    <location>
        <position position="149"/>
    </location>
</feature>